<accession>U5D924</accession>
<dbReference type="Gene3D" id="2.40.70.10">
    <property type="entry name" value="Acid Proteases"/>
    <property type="match status" value="1"/>
</dbReference>
<dbReference type="PANTHER" id="PTHR47967">
    <property type="entry name" value="OS07G0603500 PROTEIN-RELATED"/>
    <property type="match status" value="1"/>
</dbReference>
<gene>
    <name evidence="4" type="ORF">AMTR_s00057p00163870</name>
</gene>
<keyword evidence="2" id="KW-0378">Hydrolase</keyword>
<dbReference type="InterPro" id="IPR033121">
    <property type="entry name" value="PEPTIDASE_A1"/>
</dbReference>
<evidence type="ECO:0000256" key="1">
    <source>
        <dbReference type="ARBA" id="ARBA00022670"/>
    </source>
</evidence>
<dbReference type="GO" id="GO:0006508">
    <property type="term" value="P:proteolysis"/>
    <property type="evidence" value="ECO:0007669"/>
    <property type="project" value="UniProtKB-KW"/>
</dbReference>
<dbReference type="InterPro" id="IPR051708">
    <property type="entry name" value="Plant_Aspart_Prot_A1"/>
</dbReference>
<name>U5D924_AMBTC</name>
<dbReference type="Pfam" id="PF14541">
    <property type="entry name" value="TAXi_C"/>
    <property type="match status" value="1"/>
</dbReference>
<dbReference type="EMBL" id="KI392405">
    <property type="protein sequence ID" value="ERN16893.1"/>
    <property type="molecule type" value="Genomic_DNA"/>
</dbReference>
<dbReference type="HOGENOM" id="CLU_1984564_0_0_1"/>
<protein>
    <recommendedName>
        <fullName evidence="3">Peptidase A1 domain-containing protein</fullName>
    </recommendedName>
</protein>
<evidence type="ECO:0000313" key="5">
    <source>
        <dbReference type="Proteomes" id="UP000017836"/>
    </source>
</evidence>
<feature type="domain" description="Peptidase A1" evidence="3">
    <location>
        <begin position="1"/>
        <end position="119"/>
    </location>
</feature>
<keyword evidence="5" id="KW-1185">Reference proteome</keyword>
<dbReference type="SUPFAM" id="SSF50630">
    <property type="entry name" value="Acid proteases"/>
    <property type="match status" value="1"/>
</dbReference>
<dbReference type="InterPro" id="IPR032799">
    <property type="entry name" value="TAXi_C"/>
</dbReference>
<dbReference type="InterPro" id="IPR021109">
    <property type="entry name" value="Peptidase_aspartic_dom_sf"/>
</dbReference>
<evidence type="ECO:0000313" key="4">
    <source>
        <dbReference type="EMBL" id="ERN16893.1"/>
    </source>
</evidence>
<sequence>MDSGSTLTYLPNNLYLKVLITTGNVIGWDFEEVPDPQFGLCYQVNSKQDILRFQPFTFHFALDNQWKVEPQNLFLQVDGTKHCLSMATPPNVDFGIFGSHMQIDKYVQYDLGRKLLSFAPANCKEI</sequence>
<keyword evidence="1" id="KW-0645">Protease</keyword>
<evidence type="ECO:0000256" key="2">
    <source>
        <dbReference type="ARBA" id="ARBA00022801"/>
    </source>
</evidence>
<dbReference type="GO" id="GO:0008233">
    <property type="term" value="F:peptidase activity"/>
    <property type="evidence" value="ECO:0007669"/>
    <property type="project" value="UniProtKB-KW"/>
</dbReference>
<evidence type="ECO:0000259" key="3">
    <source>
        <dbReference type="PROSITE" id="PS51767"/>
    </source>
</evidence>
<dbReference type="Proteomes" id="UP000017836">
    <property type="component" value="Unassembled WGS sequence"/>
</dbReference>
<proteinExistence type="predicted"/>
<dbReference type="Gramene" id="ERN16893">
    <property type="protein sequence ID" value="ERN16893"/>
    <property type="gene ID" value="AMTR_s00057p00163870"/>
</dbReference>
<dbReference type="PANTHER" id="PTHR47967:SF128">
    <property type="entry name" value="ASPARTIC PROTEINASE CDR1-LIKE"/>
    <property type="match status" value="1"/>
</dbReference>
<organism evidence="4 5">
    <name type="scientific">Amborella trichopoda</name>
    <dbReference type="NCBI Taxonomy" id="13333"/>
    <lineage>
        <taxon>Eukaryota</taxon>
        <taxon>Viridiplantae</taxon>
        <taxon>Streptophyta</taxon>
        <taxon>Embryophyta</taxon>
        <taxon>Tracheophyta</taxon>
        <taxon>Spermatophyta</taxon>
        <taxon>Magnoliopsida</taxon>
        <taxon>Amborellales</taxon>
        <taxon>Amborellaceae</taxon>
        <taxon>Amborella</taxon>
    </lineage>
</organism>
<dbReference type="AlphaFoldDB" id="U5D924"/>
<dbReference type="PROSITE" id="PS51767">
    <property type="entry name" value="PEPTIDASE_A1"/>
    <property type="match status" value="1"/>
</dbReference>
<reference evidence="5" key="1">
    <citation type="journal article" date="2013" name="Science">
        <title>The Amborella genome and the evolution of flowering plants.</title>
        <authorList>
            <consortium name="Amborella Genome Project"/>
        </authorList>
    </citation>
    <scope>NUCLEOTIDE SEQUENCE [LARGE SCALE GENOMIC DNA]</scope>
</reference>